<evidence type="ECO:0000313" key="9">
    <source>
        <dbReference type="Proteomes" id="UP000092124"/>
    </source>
</evidence>
<name>A0A1A6HH49_NEOLE</name>
<dbReference type="EMBL" id="LZPO01034850">
    <property type="protein sequence ID" value="OBS76977.1"/>
    <property type="molecule type" value="Genomic_DNA"/>
</dbReference>
<evidence type="ECO:0000256" key="4">
    <source>
        <dbReference type="ARBA" id="ARBA00022781"/>
    </source>
</evidence>
<proteinExistence type="predicted"/>
<keyword evidence="6" id="KW-0496">Mitochondrion</keyword>
<evidence type="ECO:0000256" key="5">
    <source>
        <dbReference type="ARBA" id="ARBA00023065"/>
    </source>
</evidence>
<dbReference type="GO" id="GO:0031966">
    <property type="term" value="C:mitochondrial membrane"/>
    <property type="evidence" value="ECO:0007669"/>
    <property type="project" value="UniProtKB-SubCell"/>
</dbReference>
<dbReference type="SUPFAM" id="SSF161060">
    <property type="entry name" value="ATP synthase B chain-like"/>
    <property type="match status" value="1"/>
</dbReference>
<dbReference type="OrthoDB" id="67388at2759"/>
<evidence type="ECO:0000313" key="8">
    <source>
        <dbReference type="EMBL" id="OBS76977.1"/>
    </source>
</evidence>
<dbReference type="Gene3D" id="1.20.5.2210">
    <property type="match status" value="1"/>
</dbReference>
<evidence type="ECO:0000256" key="3">
    <source>
        <dbReference type="ARBA" id="ARBA00022547"/>
    </source>
</evidence>
<accession>A0A1A6HH49</accession>
<dbReference type="InterPro" id="IPR008688">
    <property type="entry name" value="ATP_synth_Bsub_B/MI25"/>
</dbReference>
<keyword evidence="7" id="KW-0472">Membrane</keyword>
<dbReference type="Pfam" id="PF05405">
    <property type="entry name" value="Mt_ATP-synt_B"/>
    <property type="match status" value="1"/>
</dbReference>
<dbReference type="GO" id="GO:0045259">
    <property type="term" value="C:proton-transporting ATP synthase complex"/>
    <property type="evidence" value="ECO:0007669"/>
    <property type="project" value="UniProtKB-KW"/>
</dbReference>
<reference evidence="8 9" key="1">
    <citation type="submission" date="2016-06" db="EMBL/GenBank/DDBJ databases">
        <title>The Draft Genome Sequence and Annotation of the Desert Woodrat Neotoma lepida.</title>
        <authorList>
            <person name="Campbell M."/>
            <person name="Oakeson K.F."/>
            <person name="Yandell M."/>
            <person name="Halpert J.R."/>
            <person name="Dearing D."/>
        </authorList>
    </citation>
    <scope>NUCLEOTIDE SEQUENCE [LARGE SCALE GENOMIC DNA]</scope>
    <source>
        <strain evidence="8">417</strain>
        <tissue evidence="8">Liver</tissue>
    </source>
</reference>
<keyword evidence="5" id="KW-0406">Ion transport</keyword>
<dbReference type="Proteomes" id="UP000092124">
    <property type="component" value="Unassembled WGS sequence"/>
</dbReference>
<sequence length="74" mass="8638">MALEVTYLKQLRRTCKEVKSPLDYPISVQDMMCCKWQEHTIDRVETHVDRIQLLLTLLSQHRGSADLDWALGPL</sequence>
<evidence type="ECO:0000256" key="2">
    <source>
        <dbReference type="ARBA" id="ARBA00022448"/>
    </source>
</evidence>
<dbReference type="GO" id="GO:0015078">
    <property type="term" value="F:proton transmembrane transporter activity"/>
    <property type="evidence" value="ECO:0007669"/>
    <property type="project" value="InterPro"/>
</dbReference>
<keyword evidence="3" id="KW-0138">CF(0)</keyword>
<evidence type="ECO:0000256" key="6">
    <source>
        <dbReference type="ARBA" id="ARBA00023128"/>
    </source>
</evidence>
<comment type="subcellular location">
    <subcellularLocation>
        <location evidence="1">Mitochondrion membrane</location>
    </subcellularLocation>
</comment>
<evidence type="ECO:0000256" key="7">
    <source>
        <dbReference type="ARBA" id="ARBA00023136"/>
    </source>
</evidence>
<protein>
    <submittedName>
        <fullName evidence="8">Uncharacterized protein</fullName>
    </submittedName>
</protein>
<dbReference type="GO" id="GO:0015986">
    <property type="term" value="P:proton motive force-driven ATP synthesis"/>
    <property type="evidence" value="ECO:0007669"/>
    <property type="project" value="InterPro"/>
</dbReference>
<organism evidence="8 9">
    <name type="scientific">Neotoma lepida</name>
    <name type="common">Desert woodrat</name>
    <dbReference type="NCBI Taxonomy" id="56216"/>
    <lineage>
        <taxon>Eukaryota</taxon>
        <taxon>Metazoa</taxon>
        <taxon>Chordata</taxon>
        <taxon>Craniata</taxon>
        <taxon>Vertebrata</taxon>
        <taxon>Euteleostomi</taxon>
        <taxon>Mammalia</taxon>
        <taxon>Eutheria</taxon>
        <taxon>Euarchontoglires</taxon>
        <taxon>Glires</taxon>
        <taxon>Rodentia</taxon>
        <taxon>Myomorpha</taxon>
        <taxon>Muroidea</taxon>
        <taxon>Cricetidae</taxon>
        <taxon>Neotominae</taxon>
        <taxon>Neotoma</taxon>
    </lineage>
</organism>
<dbReference type="STRING" id="56216.A0A1A6HH49"/>
<keyword evidence="9" id="KW-1185">Reference proteome</keyword>
<comment type="caution">
    <text evidence="8">The sequence shown here is derived from an EMBL/GenBank/DDBJ whole genome shotgun (WGS) entry which is preliminary data.</text>
</comment>
<gene>
    <name evidence="8" type="ORF">A6R68_16581</name>
</gene>
<keyword evidence="4" id="KW-0375">Hydrogen ion transport</keyword>
<evidence type="ECO:0000256" key="1">
    <source>
        <dbReference type="ARBA" id="ARBA00004325"/>
    </source>
</evidence>
<keyword evidence="2" id="KW-0813">Transport</keyword>
<dbReference type="AlphaFoldDB" id="A0A1A6HH49"/>